<evidence type="ECO:0000256" key="2">
    <source>
        <dbReference type="SAM" id="Phobius"/>
    </source>
</evidence>
<dbReference type="KEGG" id="sbi:8055794"/>
<organism evidence="3 4">
    <name type="scientific">Sorghum bicolor</name>
    <name type="common">Sorghum</name>
    <name type="synonym">Sorghum vulgare</name>
    <dbReference type="NCBI Taxonomy" id="4558"/>
    <lineage>
        <taxon>Eukaryota</taxon>
        <taxon>Viridiplantae</taxon>
        <taxon>Streptophyta</taxon>
        <taxon>Embryophyta</taxon>
        <taxon>Tracheophyta</taxon>
        <taxon>Spermatophyta</taxon>
        <taxon>Magnoliopsida</taxon>
        <taxon>Liliopsida</taxon>
        <taxon>Poales</taxon>
        <taxon>Poaceae</taxon>
        <taxon>PACMAD clade</taxon>
        <taxon>Panicoideae</taxon>
        <taxon>Andropogonodae</taxon>
        <taxon>Andropogoneae</taxon>
        <taxon>Sorghinae</taxon>
        <taxon>Sorghum</taxon>
    </lineage>
</organism>
<keyword evidence="2" id="KW-0812">Transmembrane</keyword>
<protein>
    <submittedName>
        <fullName evidence="3">Uncharacterized protein</fullName>
    </submittedName>
</protein>
<dbReference type="AlphaFoldDB" id="A0A921RPW2"/>
<keyword evidence="2" id="KW-0472">Membrane</keyword>
<feature type="region of interest" description="Disordered" evidence="1">
    <location>
        <begin position="1"/>
        <end position="26"/>
    </location>
</feature>
<evidence type="ECO:0000313" key="4">
    <source>
        <dbReference type="Proteomes" id="UP000807115"/>
    </source>
</evidence>
<feature type="transmembrane region" description="Helical" evidence="2">
    <location>
        <begin position="123"/>
        <end position="150"/>
    </location>
</feature>
<evidence type="ECO:0000256" key="1">
    <source>
        <dbReference type="SAM" id="MobiDB-lite"/>
    </source>
</evidence>
<reference evidence="3" key="2">
    <citation type="submission" date="2020-10" db="EMBL/GenBank/DDBJ databases">
        <authorList>
            <person name="Cooper E.A."/>
            <person name="Brenton Z.W."/>
            <person name="Flinn B.S."/>
            <person name="Jenkins J."/>
            <person name="Shu S."/>
            <person name="Flowers D."/>
            <person name="Luo F."/>
            <person name="Wang Y."/>
            <person name="Xia P."/>
            <person name="Barry K."/>
            <person name="Daum C."/>
            <person name="Lipzen A."/>
            <person name="Yoshinaga Y."/>
            <person name="Schmutz J."/>
            <person name="Saski C."/>
            <person name="Vermerris W."/>
            <person name="Kresovich S."/>
        </authorList>
    </citation>
    <scope>NUCLEOTIDE SEQUENCE</scope>
</reference>
<name>A0A921RPW2_SORBI</name>
<dbReference type="EMBL" id="CM027681">
    <property type="protein sequence ID" value="KAG0543620.1"/>
    <property type="molecule type" value="Genomic_DNA"/>
</dbReference>
<dbReference type="OMA" id="WFTAREC"/>
<feature type="compositionally biased region" description="Low complexity" evidence="1">
    <location>
        <begin position="12"/>
        <end position="21"/>
    </location>
</feature>
<feature type="transmembrane region" description="Helical" evidence="2">
    <location>
        <begin position="92"/>
        <end position="117"/>
    </location>
</feature>
<dbReference type="OrthoDB" id="715846at2759"/>
<proteinExistence type="predicted"/>
<sequence length="205" mass="21203">MDEPADAGAVASSTSSSSLSSPDEDAFQDQLAGHGALAPPPAADVAVAQPVPRWRLWATTARAGAPWLREACENPARDLVAWTRRGGAPRSLLVVLVGSVALVVLTGLLIVVFFVVAAATNAIAVSVVVSMAAAGGFLAVLLAFLAAIYIGALSVAVFVISVTTIATAIAITIATGWVAFFWFVWFTARECLILATKRRTGTINP</sequence>
<evidence type="ECO:0000313" key="3">
    <source>
        <dbReference type="EMBL" id="KAG0543620.1"/>
    </source>
</evidence>
<dbReference type="PANTHER" id="PTHR35508:SF2">
    <property type="entry name" value="OS09G0395000 PROTEIN"/>
    <property type="match status" value="1"/>
</dbReference>
<keyword evidence="2" id="KW-1133">Transmembrane helix</keyword>
<reference evidence="3" key="1">
    <citation type="journal article" date="2019" name="BMC Genomics">
        <title>A new reference genome for Sorghum bicolor reveals high levels of sequence similarity between sweet and grain genotypes: implications for the genetics of sugar metabolism.</title>
        <authorList>
            <person name="Cooper E.A."/>
            <person name="Brenton Z.W."/>
            <person name="Flinn B.S."/>
            <person name="Jenkins J."/>
            <person name="Shu S."/>
            <person name="Flowers D."/>
            <person name="Luo F."/>
            <person name="Wang Y."/>
            <person name="Xia P."/>
            <person name="Barry K."/>
            <person name="Daum C."/>
            <person name="Lipzen A."/>
            <person name="Yoshinaga Y."/>
            <person name="Schmutz J."/>
            <person name="Saski C."/>
            <person name="Vermerris W."/>
            <person name="Kresovich S."/>
        </authorList>
    </citation>
    <scope>NUCLEOTIDE SEQUENCE</scope>
</reference>
<gene>
    <name evidence="3" type="ORF">BDA96_02G204500</name>
</gene>
<accession>A0A921RPW2</accession>
<dbReference type="Gramene" id="EER98864">
    <property type="protein sequence ID" value="EER98864"/>
    <property type="gene ID" value="SORBI_3002G194300"/>
</dbReference>
<dbReference type="Proteomes" id="UP000807115">
    <property type="component" value="Chromosome 2"/>
</dbReference>
<dbReference type="PANTHER" id="PTHR35508">
    <property type="entry name" value="VOLTAGE-DEPENDENT L-TYPE CALCIUM CHANNEL SUBUNIT"/>
    <property type="match status" value="1"/>
</dbReference>
<feature type="transmembrane region" description="Helical" evidence="2">
    <location>
        <begin position="157"/>
        <end position="185"/>
    </location>
</feature>
<comment type="caution">
    <text evidence="3">The sequence shown here is derived from an EMBL/GenBank/DDBJ whole genome shotgun (WGS) entry which is preliminary data.</text>
</comment>